<comment type="caution">
    <text evidence="3">The sequence shown here is derived from an EMBL/GenBank/DDBJ whole genome shotgun (WGS) entry which is preliminary data.</text>
</comment>
<organism evidence="3 4">
    <name type="scientific">Thiobaca trueperi</name>
    <dbReference type="NCBI Taxonomy" id="127458"/>
    <lineage>
        <taxon>Bacteria</taxon>
        <taxon>Pseudomonadati</taxon>
        <taxon>Pseudomonadota</taxon>
        <taxon>Gammaproteobacteria</taxon>
        <taxon>Chromatiales</taxon>
        <taxon>Chromatiaceae</taxon>
        <taxon>Thiobaca</taxon>
    </lineage>
</organism>
<name>A0A4R3N1L0_9GAMM</name>
<reference evidence="3 4" key="1">
    <citation type="submission" date="2019-03" db="EMBL/GenBank/DDBJ databases">
        <title>Genomic Encyclopedia of Type Strains, Phase IV (KMG-IV): sequencing the most valuable type-strain genomes for metagenomic binning, comparative biology and taxonomic classification.</title>
        <authorList>
            <person name="Goeker M."/>
        </authorList>
    </citation>
    <scope>NUCLEOTIDE SEQUENCE [LARGE SCALE GENOMIC DNA]</scope>
    <source>
        <strain evidence="3 4">DSM 13587</strain>
    </source>
</reference>
<feature type="compositionally biased region" description="Basic and acidic residues" evidence="1">
    <location>
        <begin position="109"/>
        <end position="122"/>
    </location>
</feature>
<evidence type="ECO:0000259" key="2">
    <source>
        <dbReference type="Pfam" id="PF05168"/>
    </source>
</evidence>
<evidence type="ECO:0000313" key="3">
    <source>
        <dbReference type="EMBL" id="TCT22938.1"/>
    </source>
</evidence>
<dbReference type="AlphaFoldDB" id="A0A4R3N1L0"/>
<accession>A0A4R3N1L0</accession>
<dbReference type="RefSeq" id="WP_132976062.1">
    <property type="nucleotide sequence ID" value="NZ_SMAO01000002.1"/>
</dbReference>
<dbReference type="Gene3D" id="1.20.120.330">
    <property type="entry name" value="Nucleotidyltransferases domain 2"/>
    <property type="match status" value="1"/>
</dbReference>
<keyword evidence="4" id="KW-1185">Reference proteome</keyword>
<evidence type="ECO:0000313" key="4">
    <source>
        <dbReference type="Proteomes" id="UP000295717"/>
    </source>
</evidence>
<feature type="region of interest" description="Disordered" evidence="1">
    <location>
        <begin position="96"/>
        <end position="132"/>
    </location>
</feature>
<dbReference type="Pfam" id="PF05168">
    <property type="entry name" value="HEPN"/>
    <property type="match status" value="1"/>
</dbReference>
<dbReference type="EMBL" id="SMAO01000002">
    <property type="protein sequence ID" value="TCT22938.1"/>
    <property type="molecule type" value="Genomic_DNA"/>
</dbReference>
<dbReference type="SUPFAM" id="SSF81593">
    <property type="entry name" value="Nucleotidyltransferase substrate binding subunit/domain"/>
    <property type="match status" value="1"/>
</dbReference>
<evidence type="ECO:0000256" key="1">
    <source>
        <dbReference type="SAM" id="MobiDB-lite"/>
    </source>
</evidence>
<sequence>MASSHRELVRSWLETARCVIEHEPPITDTAVYHCQQAAEKALKAVMIHHGQPVFKTHDLMALTTHCAKIDPDFKGWVDAAAILTPYATHYRYPCNEPDSSRTGYSPRPKHFDQDRSAVENVRDGLNTPSRLR</sequence>
<gene>
    <name evidence="3" type="ORF">EDC35_102269</name>
</gene>
<dbReference type="Proteomes" id="UP000295717">
    <property type="component" value="Unassembled WGS sequence"/>
</dbReference>
<dbReference type="OrthoDB" id="9810875at2"/>
<proteinExistence type="predicted"/>
<protein>
    <submittedName>
        <fullName evidence="3">HEPN domain-containing protein</fullName>
    </submittedName>
</protein>
<feature type="domain" description="HEPN" evidence="2">
    <location>
        <begin position="12"/>
        <end position="97"/>
    </location>
</feature>
<dbReference type="InterPro" id="IPR007842">
    <property type="entry name" value="HEPN_dom"/>
</dbReference>